<sequence>MPVVNVFCCGALVLCWTCAALTVSDPTPRHAPCYVEDIFAALRESVGDDGELTSSSFTLFGVCPVPDSPSGSVLMDLAQETSRNQRRGLEVLHPTGVLVTEEEDRGALELTFDLPQSPLLRLSHVLLLVFQSPPKGEDLEVTFSSPSLQPHTQSVCISAETEYTLLTGNASDASSGQKWRISVEAKSPDLKQNLKNILIGEKSGNSTNITPLLLFSGGTETSRVSGSTLSSSQTFSFLCELRRFLCEVLPQNRPESPQLQLGSLQSLHYLSLGLSSSETLLAGLINSSSTTVFSFSRWGSMLQVHHGQLALSPSLLEELRQRVEQIGMQITEVIGGQEVGSRAKERLGRLKELSALPKTEPGAGENQYRAFLLLKALQTVARSHELQVGQRTPRAGSTNPARGNVCSLRSLTVSLEKHLMGPNTAVINNCRGSCAFPMLNTNNHAVLLNSHIESGNVEERAPCCVPVAYEALEVVDLNEHGTYLSIKPDVVARECGCR</sequence>
<feature type="domain" description="TGF-beta family profile" evidence="7">
    <location>
        <begin position="391"/>
        <end position="498"/>
    </location>
</feature>
<dbReference type="PROSITE" id="PS51362">
    <property type="entry name" value="TGF_BETA_2"/>
    <property type="match status" value="1"/>
</dbReference>
<feature type="signal peptide" evidence="6">
    <location>
        <begin position="1"/>
        <end position="24"/>
    </location>
</feature>
<comment type="similarity">
    <text evidence="5">Belongs to the TGF-beta family.</text>
</comment>
<comment type="subcellular location">
    <subcellularLocation>
        <location evidence="1">Secreted</location>
    </subcellularLocation>
</comment>
<evidence type="ECO:0000256" key="2">
    <source>
        <dbReference type="ARBA" id="ARBA00022525"/>
    </source>
</evidence>
<dbReference type="InterPro" id="IPR021203">
    <property type="entry name" value="Muellerian-inhibiting_factor"/>
</dbReference>
<keyword evidence="2" id="KW-0964">Secreted</keyword>
<evidence type="ECO:0000256" key="6">
    <source>
        <dbReference type="SAM" id="SignalP"/>
    </source>
</evidence>
<accession>A0A9N7TI78</accession>
<keyword evidence="9" id="KW-1185">Reference proteome</keyword>
<reference evidence="8" key="1">
    <citation type="submission" date="2020-03" db="EMBL/GenBank/DDBJ databases">
        <authorList>
            <person name="Weist P."/>
        </authorList>
    </citation>
    <scope>NUCLEOTIDE SEQUENCE</scope>
</reference>
<dbReference type="PANTHER" id="PTHR15009:SF4">
    <property type="entry name" value="MUELLERIAN-INHIBITING FACTOR"/>
    <property type="match status" value="1"/>
</dbReference>
<keyword evidence="4" id="KW-0221">Differentiation</keyword>
<evidence type="ECO:0000256" key="5">
    <source>
        <dbReference type="RuleBase" id="RU000354"/>
    </source>
</evidence>
<dbReference type="GO" id="GO:0005576">
    <property type="term" value="C:extracellular region"/>
    <property type="evidence" value="ECO:0007669"/>
    <property type="project" value="UniProtKB-SubCell"/>
</dbReference>
<evidence type="ECO:0000256" key="3">
    <source>
        <dbReference type="ARBA" id="ARBA00022729"/>
    </source>
</evidence>
<name>A0A9N7TI78_PLEPL</name>
<dbReference type="GO" id="GO:0008083">
    <property type="term" value="F:growth factor activity"/>
    <property type="evidence" value="ECO:0007669"/>
    <property type="project" value="UniProtKB-KW"/>
</dbReference>
<dbReference type="Pfam" id="PF04709">
    <property type="entry name" value="AMH_N"/>
    <property type="match status" value="1"/>
</dbReference>
<dbReference type="GO" id="GO:0030154">
    <property type="term" value="P:cell differentiation"/>
    <property type="evidence" value="ECO:0007669"/>
    <property type="project" value="UniProtKB-KW"/>
</dbReference>
<dbReference type="SUPFAM" id="SSF57501">
    <property type="entry name" value="Cystine-knot cytokines"/>
    <property type="match status" value="1"/>
</dbReference>
<evidence type="ECO:0000256" key="1">
    <source>
        <dbReference type="ARBA" id="ARBA00004613"/>
    </source>
</evidence>
<keyword evidence="5" id="KW-0339">Growth factor</keyword>
<dbReference type="AlphaFoldDB" id="A0A9N7TI78"/>
<dbReference type="InterPro" id="IPR001839">
    <property type="entry name" value="TGF-b_C"/>
</dbReference>
<evidence type="ECO:0000313" key="8">
    <source>
        <dbReference type="EMBL" id="CAB1413435.1"/>
    </source>
</evidence>
<dbReference type="Pfam" id="PF00019">
    <property type="entry name" value="TGF_beta"/>
    <property type="match status" value="1"/>
</dbReference>
<organism evidence="8 9">
    <name type="scientific">Pleuronectes platessa</name>
    <name type="common">European plaice</name>
    <dbReference type="NCBI Taxonomy" id="8262"/>
    <lineage>
        <taxon>Eukaryota</taxon>
        <taxon>Metazoa</taxon>
        <taxon>Chordata</taxon>
        <taxon>Craniata</taxon>
        <taxon>Vertebrata</taxon>
        <taxon>Euteleostomi</taxon>
        <taxon>Actinopterygii</taxon>
        <taxon>Neopterygii</taxon>
        <taxon>Teleostei</taxon>
        <taxon>Neoteleostei</taxon>
        <taxon>Acanthomorphata</taxon>
        <taxon>Carangaria</taxon>
        <taxon>Pleuronectiformes</taxon>
        <taxon>Pleuronectoidei</taxon>
        <taxon>Pleuronectidae</taxon>
        <taxon>Pleuronectes</taxon>
    </lineage>
</organism>
<dbReference type="Gene3D" id="2.10.90.10">
    <property type="entry name" value="Cystine-knot cytokines"/>
    <property type="match status" value="1"/>
</dbReference>
<dbReference type="PANTHER" id="PTHR15009">
    <property type="entry name" value="MUELLERIAN-INHIBITING FACTOR"/>
    <property type="match status" value="1"/>
</dbReference>
<dbReference type="InterPro" id="IPR029034">
    <property type="entry name" value="Cystine-knot_cytokine"/>
</dbReference>
<comment type="caution">
    <text evidence="8">The sequence shown here is derived from an EMBL/GenBank/DDBJ whole genome shotgun (WGS) entry which is preliminary data.</text>
</comment>
<proteinExistence type="inferred from homology"/>
<feature type="chain" id="PRO_5040174953" description="TGF-beta family profile domain-containing protein" evidence="6">
    <location>
        <begin position="25"/>
        <end position="498"/>
    </location>
</feature>
<evidence type="ECO:0000259" key="7">
    <source>
        <dbReference type="PROSITE" id="PS51362"/>
    </source>
</evidence>
<keyword evidence="3 6" id="KW-0732">Signal</keyword>
<dbReference type="Proteomes" id="UP001153269">
    <property type="component" value="Unassembled WGS sequence"/>
</dbReference>
<dbReference type="InterPro" id="IPR006799">
    <property type="entry name" value="AMH_N"/>
</dbReference>
<dbReference type="EMBL" id="CADEAL010000054">
    <property type="protein sequence ID" value="CAB1413435.1"/>
    <property type="molecule type" value="Genomic_DNA"/>
</dbReference>
<evidence type="ECO:0000256" key="4">
    <source>
        <dbReference type="ARBA" id="ARBA00022782"/>
    </source>
</evidence>
<dbReference type="GO" id="GO:0008406">
    <property type="term" value="P:gonad development"/>
    <property type="evidence" value="ECO:0007669"/>
    <property type="project" value="InterPro"/>
</dbReference>
<protein>
    <recommendedName>
        <fullName evidence="7">TGF-beta family profile domain-containing protein</fullName>
    </recommendedName>
</protein>
<dbReference type="SMART" id="SM00204">
    <property type="entry name" value="TGFB"/>
    <property type="match status" value="1"/>
</dbReference>
<evidence type="ECO:0000313" key="9">
    <source>
        <dbReference type="Proteomes" id="UP001153269"/>
    </source>
</evidence>
<gene>
    <name evidence="8" type="ORF">PLEPLA_LOCUS1135</name>
</gene>